<protein>
    <submittedName>
        <fullName evidence="2">Uncharacterized protein</fullName>
    </submittedName>
</protein>
<evidence type="ECO:0000256" key="1">
    <source>
        <dbReference type="SAM" id="Phobius"/>
    </source>
</evidence>
<dbReference type="Proteomes" id="UP000053881">
    <property type="component" value="Unassembled WGS sequence"/>
</dbReference>
<keyword evidence="1" id="KW-0472">Membrane</keyword>
<accession>A0A0Q9YBT3</accession>
<name>A0A0Q9YBT3_9BACI</name>
<comment type="caution">
    <text evidence="2">The sequence shown here is derived from an EMBL/GenBank/DDBJ whole genome shotgun (WGS) entry which is preliminary data.</text>
</comment>
<organism evidence="2 3">
    <name type="scientific">Lederbergia galactosidilytica</name>
    <dbReference type="NCBI Taxonomy" id="217031"/>
    <lineage>
        <taxon>Bacteria</taxon>
        <taxon>Bacillati</taxon>
        <taxon>Bacillota</taxon>
        <taxon>Bacilli</taxon>
        <taxon>Bacillales</taxon>
        <taxon>Bacillaceae</taxon>
        <taxon>Lederbergia</taxon>
    </lineage>
</organism>
<evidence type="ECO:0000313" key="3">
    <source>
        <dbReference type="Proteomes" id="UP000053881"/>
    </source>
</evidence>
<dbReference type="SUPFAM" id="SSF48317">
    <property type="entry name" value="Acid phosphatase/Vanadium-dependent haloperoxidase"/>
    <property type="match status" value="1"/>
</dbReference>
<keyword evidence="1" id="KW-1133">Transmembrane helix</keyword>
<dbReference type="InterPro" id="IPR036938">
    <property type="entry name" value="PAP2/HPO_sf"/>
</dbReference>
<reference evidence="2 3" key="1">
    <citation type="submission" date="2015-06" db="EMBL/GenBank/DDBJ databases">
        <title>Genome sequencing project of Bacillus galactosidilyticus PL133.</title>
        <authorList>
            <person name="Gaiero J."/>
            <person name="Nicol R."/>
            <person name="Habash M."/>
        </authorList>
    </citation>
    <scope>NUCLEOTIDE SEQUENCE [LARGE SCALE GENOMIC DNA]</scope>
    <source>
        <strain evidence="2 3">PL133</strain>
    </source>
</reference>
<dbReference type="PATRIC" id="fig|217031.4.peg.2176"/>
<feature type="transmembrane region" description="Helical" evidence="1">
    <location>
        <begin position="43"/>
        <end position="73"/>
    </location>
</feature>
<dbReference type="EMBL" id="LGPB01000068">
    <property type="protein sequence ID" value="KRG14023.1"/>
    <property type="molecule type" value="Genomic_DNA"/>
</dbReference>
<evidence type="ECO:0000313" key="2">
    <source>
        <dbReference type="EMBL" id="KRG14023.1"/>
    </source>
</evidence>
<dbReference type="AlphaFoldDB" id="A0A0Q9YBT3"/>
<keyword evidence="1" id="KW-0812">Transmembrane</keyword>
<proteinExistence type="predicted"/>
<sequence length="125" mass="14915">MKWFLVILSLLLFVGLIFAFQIPLLIDFDLKILLFFEDIRTPFFDQFFTIITEIGSIRVLFPLCIGVSLYLVYKRCFLELVCLWTLFWGSRWLNFLLKEWVQRDRPRVGPTRPTFLTSISRNKGL</sequence>
<gene>
    <name evidence="2" type="ORF">ACA29_06555</name>
</gene>